<sequence>MRQWLVAVLVLLVVPAMGFPIPPRNVPEEHLEEFRKLGGTPMVRTPRAADDAEADLKAADQTRVPVSTTEADHKASKPTQPPTKPEVVPTMATTEPNVPTTRTAGTPSTVTSSNGSPTSKPEMTSPTATMEPSTAQTTTTPDATTSTTASTTVPSPTPMPRPTTVPIPETTTSPTTTSPTTPATTEESDKSTPAPPPTKPTRKPHTPPPVDEPKKTSSITVMLVAVIVVVVVVIGAVVGIFCLVKKCRKEAAAEPPPFHPAQRVLPVKKAEAKNRGPMPGENFKANEWVYRGALELQLKPPTDEEVEAHFAMMARESETDVPAVKSTDHVQFDPTMNEVWEMGSEVEKVYYGDKLLPPKPRSSMPSKYANAGAKIPTQTKEQMRDKAIREA</sequence>
<name>A0AC34QQL0_9BILA</name>
<dbReference type="Proteomes" id="UP000887576">
    <property type="component" value="Unplaced"/>
</dbReference>
<organism evidence="1 2">
    <name type="scientific">Panagrolaimus sp. JU765</name>
    <dbReference type="NCBI Taxonomy" id="591449"/>
    <lineage>
        <taxon>Eukaryota</taxon>
        <taxon>Metazoa</taxon>
        <taxon>Ecdysozoa</taxon>
        <taxon>Nematoda</taxon>
        <taxon>Chromadorea</taxon>
        <taxon>Rhabditida</taxon>
        <taxon>Tylenchina</taxon>
        <taxon>Panagrolaimomorpha</taxon>
        <taxon>Panagrolaimoidea</taxon>
        <taxon>Panagrolaimidae</taxon>
        <taxon>Panagrolaimus</taxon>
    </lineage>
</organism>
<reference evidence="2" key="1">
    <citation type="submission" date="2022-11" db="UniProtKB">
        <authorList>
            <consortium name="WormBaseParasite"/>
        </authorList>
    </citation>
    <scope>IDENTIFICATION</scope>
</reference>
<accession>A0AC34QQL0</accession>
<evidence type="ECO:0000313" key="1">
    <source>
        <dbReference type="Proteomes" id="UP000887576"/>
    </source>
</evidence>
<proteinExistence type="predicted"/>
<protein>
    <submittedName>
        <fullName evidence="2">Uncharacterized protein</fullName>
    </submittedName>
</protein>
<evidence type="ECO:0000313" key="2">
    <source>
        <dbReference type="WBParaSite" id="JU765_v2.g18376.t1"/>
    </source>
</evidence>
<dbReference type="WBParaSite" id="JU765_v2.g18376.t1">
    <property type="protein sequence ID" value="JU765_v2.g18376.t1"/>
    <property type="gene ID" value="JU765_v2.g18376"/>
</dbReference>